<organism evidence="7 8">
    <name type="scientific">Candidatus Borkfalkia excrementigallinarum</name>
    <dbReference type="NCBI Taxonomy" id="2838506"/>
    <lineage>
        <taxon>Bacteria</taxon>
        <taxon>Bacillati</taxon>
        <taxon>Bacillota</taxon>
        <taxon>Clostridia</taxon>
        <taxon>Christensenellales</taxon>
        <taxon>Christensenellaceae</taxon>
        <taxon>Candidatus Borkfalkia</taxon>
    </lineage>
</organism>
<proteinExistence type="predicted"/>
<dbReference type="Pfam" id="PF04205">
    <property type="entry name" value="FMN_bind"/>
    <property type="match status" value="1"/>
</dbReference>
<reference evidence="7" key="1">
    <citation type="journal article" date="2021" name="PeerJ">
        <title>Extensive microbial diversity within the chicken gut microbiome revealed by metagenomics and culture.</title>
        <authorList>
            <person name="Gilroy R."/>
            <person name="Ravi A."/>
            <person name="Getino M."/>
            <person name="Pursley I."/>
            <person name="Horton D.L."/>
            <person name="Alikhan N.F."/>
            <person name="Baker D."/>
            <person name="Gharbi K."/>
            <person name="Hall N."/>
            <person name="Watson M."/>
            <person name="Adriaenssens E.M."/>
            <person name="Foster-Nyarko E."/>
            <person name="Jarju S."/>
            <person name="Secka A."/>
            <person name="Antonio M."/>
            <person name="Oren A."/>
            <person name="Chaudhuri R.R."/>
            <person name="La Ragione R."/>
            <person name="Hildebrand F."/>
            <person name="Pallen M.J."/>
        </authorList>
    </citation>
    <scope>NUCLEOTIDE SEQUENCE</scope>
    <source>
        <strain evidence="7">1345</strain>
    </source>
</reference>
<evidence type="ECO:0000313" key="8">
    <source>
        <dbReference type="Proteomes" id="UP000886750"/>
    </source>
</evidence>
<keyword evidence="5" id="KW-0249">Electron transport</keyword>
<keyword evidence="2" id="KW-0597">Phosphoprotein</keyword>
<dbReference type="Proteomes" id="UP000886750">
    <property type="component" value="Unassembled WGS sequence"/>
</dbReference>
<dbReference type="GO" id="GO:0005886">
    <property type="term" value="C:plasma membrane"/>
    <property type="evidence" value="ECO:0007669"/>
    <property type="project" value="InterPro"/>
</dbReference>
<sequence length="180" mass="19260">MDRAKVMPLLKGVLVLAVIALCSGLLLGAFNILTYVDPLQATYEQFAADTGATFSEMKDEEGQTFGNGSVVYYAVSDDGQYHAFLASGSGGYGGNVQMYVYIKDSVIENIVIGDNSETFLDRLDEANFYDNFIGQNVAELDVMSVDAVSGATRSSTAVKNGVNAVVRYYNEKIAGGENNG</sequence>
<dbReference type="GO" id="GO:0009055">
    <property type="term" value="F:electron transfer activity"/>
    <property type="evidence" value="ECO:0007669"/>
    <property type="project" value="InterPro"/>
</dbReference>
<name>A0A9D1ZWD5_9FIRM</name>
<dbReference type="EMBL" id="DXCQ01000074">
    <property type="protein sequence ID" value="HIY97716.1"/>
    <property type="molecule type" value="Genomic_DNA"/>
</dbReference>
<keyword evidence="1" id="KW-0813">Transport</keyword>
<dbReference type="AlphaFoldDB" id="A0A9D1ZWD5"/>
<dbReference type="PANTHER" id="PTHR36118">
    <property type="entry name" value="ION-TRANSLOCATING OXIDOREDUCTASE COMPLEX SUBUNIT G"/>
    <property type="match status" value="1"/>
</dbReference>
<evidence type="ECO:0000259" key="6">
    <source>
        <dbReference type="SMART" id="SM00900"/>
    </source>
</evidence>
<dbReference type="SMART" id="SM00900">
    <property type="entry name" value="FMN_bind"/>
    <property type="match status" value="1"/>
</dbReference>
<reference evidence="7" key="2">
    <citation type="submission" date="2021-04" db="EMBL/GenBank/DDBJ databases">
        <authorList>
            <person name="Gilroy R."/>
        </authorList>
    </citation>
    <scope>NUCLEOTIDE SEQUENCE</scope>
    <source>
        <strain evidence="7">1345</strain>
    </source>
</reference>
<keyword evidence="3" id="KW-0285">Flavoprotein</keyword>
<dbReference type="InterPro" id="IPR010209">
    <property type="entry name" value="Ion_transpt_RnfG/RsxG"/>
</dbReference>
<protein>
    <submittedName>
        <fullName evidence="7">FMN-binding protein</fullName>
    </submittedName>
</protein>
<gene>
    <name evidence="7" type="ORF">H9729_08495</name>
</gene>
<evidence type="ECO:0000256" key="1">
    <source>
        <dbReference type="ARBA" id="ARBA00022448"/>
    </source>
</evidence>
<dbReference type="GO" id="GO:0010181">
    <property type="term" value="F:FMN binding"/>
    <property type="evidence" value="ECO:0007669"/>
    <property type="project" value="InterPro"/>
</dbReference>
<evidence type="ECO:0000256" key="2">
    <source>
        <dbReference type="ARBA" id="ARBA00022553"/>
    </source>
</evidence>
<evidence type="ECO:0000313" key="7">
    <source>
        <dbReference type="EMBL" id="HIY97716.1"/>
    </source>
</evidence>
<evidence type="ECO:0000256" key="3">
    <source>
        <dbReference type="ARBA" id="ARBA00022630"/>
    </source>
</evidence>
<dbReference type="InterPro" id="IPR007329">
    <property type="entry name" value="FMN-bd"/>
</dbReference>
<accession>A0A9D1ZWD5</accession>
<evidence type="ECO:0000256" key="4">
    <source>
        <dbReference type="ARBA" id="ARBA00022643"/>
    </source>
</evidence>
<comment type="caution">
    <text evidence="7">The sequence shown here is derived from an EMBL/GenBank/DDBJ whole genome shotgun (WGS) entry which is preliminary data.</text>
</comment>
<dbReference type="PANTHER" id="PTHR36118:SF1">
    <property type="entry name" value="ION-TRANSLOCATING OXIDOREDUCTASE COMPLEX SUBUNIT G"/>
    <property type="match status" value="1"/>
</dbReference>
<feature type="domain" description="FMN-binding" evidence="6">
    <location>
        <begin position="91"/>
        <end position="169"/>
    </location>
</feature>
<keyword evidence="4" id="KW-0288">FMN</keyword>
<dbReference type="GO" id="GO:0022900">
    <property type="term" value="P:electron transport chain"/>
    <property type="evidence" value="ECO:0007669"/>
    <property type="project" value="InterPro"/>
</dbReference>
<evidence type="ECO:0000256" key="5">
    <source>
        <dbReference type="ARBA" id="ARBA00022982"/>
    </source>
</evidence>